<gene>
    <name evidence="1" type="ORF">MA16_Dca016213</name>
</gene>
<organism evidence="1 2">
    <name type="scientific">Dendrobium catenatum</name>
    <dbReference type="NCBI Taxonomy" id="906689"/>
    <lineage>
        <taxon>Eukaryota</taxon>
        <taxon>Viridiplantae</taxon>
        <taxon>Streptophyta</taxon>
        <taxon>Embryophyta</taxon>
        <taxon>Tracheophyta</taxon>
        <taxon>Spermatophyta</taxon>
        <taxon>Magnoliopsida</taxon>
        <taxon>Liliopsida</taxon>
        <taxon>Asparagales</taxon>
        <taxon>Orchidaceae</taxon>
        <taxon>Epidendroideae</taxon>
        <taxon>Malaxideae</taxon>
        <taxon>Dendrobiinae</taxon>
        <taxon>Dendrobium</taxon>
    </lineage>
</organism>
<sequence length="101" mass="11798">MSNERYTIEGFDINRPFDHSLFAPDLTPISKPCHSRKTINRALILHKTTKKSEKRREKGERENHLLLDHRRSSLRRLNTSELCQIFGRCLNSAELCKFASS</sequence>
<proteinExistence type="predicted"/>
<dbReference type="AlphaFoldDB" id="A0A2I0VVQ7"/>
<name>A0A2I0VVQ7_9ASPA</name>
<reference evidence="1 2" key="2">
    <citation type="journal article" date="2017" name="Nature">
        <title>The Apostasia genome and the evolution of orchids.</title>
        <authorList>
            <person name="Zhang G.Q."/>
            <person name="Liu K.W."/>
            <person name="Li Z."/>
            <person name="Lohaus R."/>
            <person name="Hsiao Y.Y."/>
            <person name="Niu S.C."/>
            <person name="Wang J.Y."/>
            <person name="Lin Y.C."/>
            <person name="Xu Q."/>
            <person name="Chen L.J."/>
            <person name="Yoshida K."/>
            <person name="Fujiwara S."/>
            <person name="Wang Z.W."/>
            <person name="Zhang Y.Q."/>
            <person name="Mitsuda N."/>
            <person name="Wang M."/>
            <person name="Liu G.H."/>
            <person name="Pecoraro L."/>
            <person name="Huang H.X."/>
            <person name="Xiao X.J."/>
            <person name="Lin M."/>
            <person name="Wu X.Y."/>
            <person name="Wu W.L."/>
            <person name="Chen Y.Y."/>
            <person name="Chang S.B."/>
            <person name="Sakamoto S."/>
            <person name="Ohme-Takagi M."/>
            <person name="Yagi M."/>
            <person name="Zeng S.J."/>
            <person name="Shen C.Y."/>
            <person name="Yeh C.M."/>
            <person name="Luo Y.B."/>
            <person name="Tsai W.C."/>
            <person name="Van de Peer Y."/>
            <person name="Liu Z.J."/>
        </authorList>
    </citation>
    <scope>NUCLEOTIDE SEQUENCE [LARGE SCALE GENOMIC DNA]</scope>
    <source>
        <tissue evidence="1">The whole plant</tissue>
    </source>
</reference>
<evidence type="ECO:0000313" key="2">
    <source>
        <dbReference type="Proteomes" id="UP000233837"/>
    </source>
</evidence>
<evidence type="ECO:0000313" key="1">
    <source>
        <dbReference type="EMBL" id="PKU67489.1"/>
    </source>
</evidence>
<reference evidence="1 2" key="1">
    <citation type="journal article" date="2016" name="Sci. Rep.">
        <title>The Dendrobium catenatum Lindl. genome sequence provides insights into polysaccharide synthase, floral development and adaptive evolution.</title>
        <authorList>
            <person name="Zhang G.Q."/>
            <person name="Xu Q."/>
            <person name="Bian C."/>
            <person name="Tsai W.C."/>
            <person name="Yeh C.M."/>
            <person name="Liu K.W."/>
            <person name="Yoshida K."/>
            <person name="Zhang L.S."/>
            <person name="Chang S.B."/>
            <person name="Chen F."/>
            <person name="Shi Y."/>
            <person name="Su Y.Y."/>
            <person name="Zhang Y.Q."/>
            <person name="Chen L.J."/>
            <person name="Yin Y."/>
            <person name="Lin M."/>
            <person name="Huang H."/>
            <person name="Deng H."/>
            <person name="Wang Z.W."/>
            <person name="Zhu S.L."/>
            <person name="Zhao X."/>
            <person name="Deng C."/>
            <person name="Niu S.C."/>
            <person name="Huang J."/>
            <person name="Wang M."/>
            <person name="Liu G.H."/>
            <person name="Yang H.J."/>
            <person name="Xiao X.J."/>
            <person name="Hsiao Y.Y."/>
            <person name="Wu W.L."/>
            <person name="Chen Y.Y."/>
            <person name="Mitsuda N."/>
            <person name="Ohme-Takagi M."/>
            <person name="Luo Y.B."/>
            <person name="Van de Peer Y."/>
            <person name="Liu Z.J."/>
        </authorList>
    </citation>
    <scope>NUCLEOTIDE SEQUENCE [LARGE SCALE GENOMIC DNA]</scope>
    <source>
        <tissue evidence="1">The whole plant</tissue>
    </source>
</reference>
<dbReference type="EMBL" id="KZ503190">
    <property type="protein sequence ID" value="PKU67489.1"/>
    <property type="molecule type" value="Genomic_DNA"/>
</dbReference>
<keyword evidence="2" id="KW-1185">Reference proteome</keyword>
<accession>A0A2I0VVQ7</accession>
<protein>
    <submittedName>
        <fullName evidence="1">Uncharacterized protein</fullName>
    </submittedName>
</protein>
<dbReference type="Proteomes" id="UP000233837">
    <property type="component" value="Unassembled WGS sequence"/>
</dbReference>